<organism evidence="2 3">
    <name type="scientific">Pseudolycoriella hygida</name>
    <dbReference type="NCBI Taxonomy" id="35572"/>
    <lineage>
        <taxon>Eukaryota</taxon>
        <taxon>Metazoa</taxon>
        <taxon>Ecdysozoa</taxon>
        <taxon>Arthropoda</taxon>
        <taxon>Hexapoda</taxon>
        <taxon>Insecta</taxon>
        <taxon>Pterygota</taxon>
        <taxon>Neoptera</taxon>
        <taxon>Endopterygota</taxon>
        <taxon>Diptera</taxon>
        <taxon>Nematocera</taxon>
        <taxon>Sciaroidea</taxon>
        <taxon>Sciaridae</taxon>
        <taxon>Pseudolycoriella</taxon>
    </lineage>
</organism>
<dbReference type="AlphaFoldDB" id="A0A9Q0MYD2"/>
<reference evidence="2" key="1">
    <citation type="submission" date="2022-07" db="EMBL/GenBank/DDBJ databases">
        <authorList>
            <person name="Trinca V."/>
            <person name="Uliana J.V.C."/>
            <person name="Torres T.T."/>
            <person name="Ward R.J."/>
            <person name="Monesi N."/>
        </authorList>
    </citation>
    <scope>NUCLEOTIDE SEQUENCE</scope>
    <source>
        <strain evidence="2">HSMRA1968</strain>
        <tissue evidence="2">Whole embryos</tissue>
    </source>
</reference>
<sequence>MKFVFFLLLLTPACFSAPLINGALSNVGGLVRKLPDLPAVVASLLKSAEGILRAHPNVSKLSAALTKISAAFAEKRNSPKFLQIRSTWSGGDFSKIGDNLKNMGKVIQQTQDSAGDLDLLNLSDLDDQIALATASIINLRDNIIQGSSGGSVANGSVTLETGVSMLATDINYLSEVIRNVQGPGAIVFALVLHLSGLPAALGKTCAEFRGMGEVDSEYAWRQVAEAVSALIDAIMNLLNLVIN</sequence>
<accession>A0A9Q0MYD2</accession>
<evidence type="ECO:0000313" key="3">
    <source>
        <dbReference type="Proteomes" id="UP001151699"/>
    </source>
</evidence>
<dbReference type="Proteomes" id="UP001151699">
    <property type="component" value="Chromosome X"/>
</dbReference>
<protein>
    <submittedName>
        <fullName evidence="2">Uncharacterized protein</fullName>
    </submittedName>
</protein>
<feature type="signal peptide" evidence="1">
    <location>
        <begin position="1"/>
        <end position="16"/>
    </location>
</feature>
<dbReference type="EMBL" id="WJQU01000003">
    <property type="protein sequence ID" value="KAJ6640271.1"/>
    <property type="molecule type" value="Genomic_DNA"/>
</dbReference>
<evidence type="ECO:0000256" key="1">
    <source>
        <dbReference type="SAM" id="SignalP"/>
    </source>
</evidence>
<comment type="caution">
    <text evidence="2">The sequence shown here is derived from an EMBL/GenBank/DDBJ whole genome shotgun (WGS) entry which is preliminary data.</text>
</comment>
<proteinExistence type="predicted"/>
<keyword evidence="1" id="KW-0732">Signal</keyword>
<name>A0A9Q0MYD2_9DIPT</name>
<keyword evidence="3" id="KW-1185">Reference proteome</keyword>
<gene>
    <name evidence="2" type="ORF">Bhyg_13021</name>
</gene>
<feature type="chain" id="PRO_5040454514" evidence="1">
    <location>
        <begin position="17"/>
        <end position="243"/>
    </location>
</feature>
<evidence type="ECO:0000313" key="2">
    <source>
        <dbReference type="EMBL" id="KAJ6640271.1"/>
    </source>
</evidence>